<protein>
    <submittedName>
        <fullName evidence="2">Uncharacterized protein</fullName>
    </submittedName>
</protein>
<evidence type="ECO:0000256" key="1">
    <source>
        <dbReference type="SAM" id="MobiDB-lite"/>
    </source>
</evidence>
<reference evidence="2" key="1">
    <citation type="submission" date="2021-01" db="EMBL/GenBank/DDBJ databases">
        <authorList>
            <person name="Corre E."/>
            <person name="Pelletier E."/>
            <person name="Niang G."/>
            <person name="Scheremetjew M."/>
            <person name="Finn R."/>
            <person name="Kale V."/>
            <person name="Holt S."/>
            <person name="Cochrane G."/>
            <person name="Meng A."/>
            <person name="Brown T."/>
            <person name="Cohen L."/>
        </authorList>
    </citation>
    <scope>NUCLEOTIDE SEQUENCE</scope>
</reference>
<dbReference type="EMBL" id="HBFQ01007558">
    <property type="protein sequence ID" value="CAD8830929.1"/>
    <property type="molecule type" value="Transcribed_RNA"/>
</dbReference>
<organism evidence="2">
    <name type="scientific">Noctiluca scintillans</name>
    <name type="common">Sea sparkle</name>
    <name type="synonym">Red tide dinoflagellate</name>
    <dbReference type="NCBI Taxonomy" id="2966"/>
    <lineage>
        <taxon>Eukaryota</taxon>
        <taxon>Sar</taxon>
        <taxon>Alveolata</taxon>
        <taxon>Dinophyceae</taxon>
        <taxon>Noctilucales</taxon>
        <taxon>Noctilucaceae</taxon>
        <taxon>Noctiluca</taxon>
    </lineage>
</organism>
<name>A0A7S1EXB7_NOCSC</name>
<feature type="region of interest" description="Disordered" evidence="1">
    <location>
        <begin position="353"/>
        <end position="376"/>
    </location>
</feature>
<feature type="compositionally biased region" description="Basic residues" evidence="1">
    <location>
        <begin position="17"/>
        <end position="26"/>
    </location>
</feature>
<dbReference type="AlphaFoldDB" id="A0A7S1EXB7"/>
<proteinExistence type="predicted"/>
<sequence length="594" mass="64891">MLIIGARRVIWRHHTRSSRSSLRRSTHGPSREHLTHSPISPGQGAEELSRGFKAQADGRFGDALASYRSVRRARSPLLRALSYNAEGLLLLKAPLRFVSALRGVPEAAEILTEPFEVGKMVLAPYLEDGGEYGGTVAAVDHDVSQCTVKWADGGNEHTVVPLASVSTYEKSICSLGLSESQIEVRAWIARRALRNAVSLWGEQGESGTAHDAFVDLVGLLCDAAIAEARVAVISEKWLADGLGHARRHLQRARWAAERAYMPDPRALAVICMHRAELLRITAAVASGSAKADMTESLREGLTLHQRVRDHLAVSKWRATSIGGLPPTVLHEILWAKTLASLAVPKTLSKRVRRRTELQSRHSSRRPLFRSRKEQNMPSATVEGAVWTLPEKILPERQHHIEDPLLRESCPARSAVERAWRALQAVAGGEAGNVWRAGSSESRRLASTVSEGEVFSKLLLEVSVIIFAMGSRLGKPHWARAVATPLATVAAQRLGGAYCADDSDMAARIAASTLAGSGSACASAMVGRDLKVNTANVDRRMRAKFRWSFHSYSAVHEVWVFRSRHGYLRLPGPPPFTWCAEALALTETAPVPSKS</sequence>
<gene>
    <name evidence="2" type="ORF">NSCI0253_LOCUS5275</name>
</gene>
<feature type="region of interest" description="Disordered" evidence="1">
    <location>
        <begin position="17"/>
        <end position="48"/>
    </location>
</feature>
<accession>A0A7S1EXB7</accession>
<dbReference type="Gene3D" id="2.30.30.140">
    <property type="match status" value="1"/>
</dbReference>
<evidence type="ECO:0000313" key="2">
    <source>
        <dbReference type="EMBL" id="CAD8830929.1"/>
    </source>
</evidence>